<dbReference type="EMBL" id="JAOQIO010000124">
    <property type="protein sequence ID" value="MCU6797800.1"/>
    <property type="molecule type" value="Genomic_DNA"/>
</dbReference>
<accession>A0ABT2UT22</accession>
<gene>
    <name evidence="1" type="ORF">OB236_37330</name>
</gene>
<protein>
    <recommendedName>
        <fullName evidence="3">Minor tail protein</fullName>
    </recommendedName>
</protein>
<keyword evidence="2" id="KW-1185">Reference proteome</keyword>
<name>A0ABT2UT22_9BACL</name>
<reference evidence="1 2" key="1">
    <citation type="submission" date="2022-09" db="EMBL/GenBank/DDBJ databases">
        <authorList>
            <person name="Han X.L."/>
            <person name="Wang Q."/>
            <person name="Lu T."/>
        </authorList>
    </citation>
    <scope>NUCLEOTIDE SEQUENCE [LARGE SCALE GENOMIC DNA]</scope>
    <source>
        <strain evidence="1 2">WQ 127069</strain>
    </source>
</reference>
<comment type="caution">
    <text evidence="1">The sequence shown here is derived from an EMBL/GenBank/DDBJ whole genome shotgun (WGS) entry which is preliminary data.</text>
</comment>
<evidence type="ECO:0008006" key="3">
    <source>
        <dbReference type="Google" id="ProtNLM"/>
    </source>
</evidence>
<evidence type="ECO:0000313" key="1">
    <source>
        <dbReference type="EMBL" id="MCU6797800.1"/>
    </source>
</evidence>
<organism evidence="1 2">
    <name type="scientific">Paenibacillus baimaensis</name>
    <dbReference type="NCBI Taxonomy" id="2982185"/>
    <lineage>
        <taxon>Bacteria</taxon>
        <taxon>Bacillati</taxon>
        <taxon>Bacillota</taxon>
        <taxon>Bacilli</taxon>
        <taxon>Bacillales</taxon>
        <taxon>Paenibacillaceae</taxon>
        <taxon>Paenibacillus</taxon>
    </lineage>
</organism>
<dbReference type="Proteomes" id="UP001652445">
    <property type="component" value="Unassembled WGS sequence"/>
</dbReference>
<proteinExistence type="predicted"/>
<sequence>MADTELYKDYNNPKEALASLGPLQSVKVVDVDREWRPDAPVDITWYLIETTWLGNMWIRADDRVMNGLLHEEERWITTIFDTYLYDQPNTLPNGLKLAPQRLQSDASITYSQLRGTNAMSFLGGGGSWYRIHTWLGDKWLLKPTLVEDIHVTPISFDLKLEAAETAYPYPYRIEAAAEPLLPQTLPIVGTWDTHGFLGPGGELWYKFQLPQGDRWVAPRNQAVISYKPVQETVRLPVQTRYFEKPTLDNSMIYWLQPGEYEAFEASGEQWKQVKTPQGDKWVNPERALLERPIGIVPTDEELQLTLEDQTFDHPIEDKTAHAKGFYSPQAVHAFEKWDTGQSAVWYHFIGLNGNEWVKR</sequence>
<evidence type="ECO:0000313" key="2">
    <source>
        <dbReference type="Proteomes" id="UP001652445"/>
    </source>
</evidence>